<proteinExistence type="predicted"/>
<name>A0ABX2CR49_9CYAN</name>
<dbReference type="Proteomes" id="UP000702425">
    <property type="component" value="Unassembled WGS sequence"/>
</dbReference>
<dbReference type="RefSeq" id="WP_172185285.1">
    <property type="nucleotide sequence ID" value="NZ_CAWPPK010000274.1"/>
</dbReference>
<evidence type="ECO:0000313" key="1">
    <source>
        <dbReference type="EMBL" id="NQE32839.1"/>
    </source>
</evidence>
<sequence>MLRHELTSQIIIDNEAMEDTAVPFPYPKIIDRARSDITIDNTAVEDTAMPFPYPKIIY</sequence>
<organism evidence="1 2">
    <name type="scientific">Microcoleus asticus IPMA8</name>
    <dbReference type="NCBI Taxonomy" id="2563858"/>
    <lineage>
        <taxon>Bacteria</taxon>
        <taxon>Bacillati</taxon>
        <taxon>Cyanobacteriota</taxon>
        <taxon>Cyanophyceae</taxon>
        <taxon>Oscillatoriophycideae</taxon>
        <taxon>Oscillatoriales</taxon>
        <taxon>Microcoleaceae</taxon>
        <taxon>Microcoleus</taxon>
        <taxon>Microcoleus asticus</taxon>
    </lineage>
</organism>
<evidence type="ECO:0000313" key="2">
    <source>
        <dbReference type="Proteomes" id="UP000702425"/>
    </source>
</evidence>
<reference evidence="1 2" key="1">
    <citation type="journal article" date="2020" name="Sci. Rep.">
        <title>A novel cyanobacterial geosmin producer, revising GeoA distribution and dispersion patterns in Bacteria.</title>
        <authorList>
            <person name="Churro C."/>
            <person name="Semedo-Aguiar A.P."/>
            <person name="Silva A.D."/>
            <person name="Pereira-Leal J.B."/>
            <person name="Leite R.B."/>
        </authorList>
    </citation>
    <scope>NUCLEOTIDE SEQUENCE [LARGE SCALE GENOMIC DNA]</scope>
    <source>
        <strain evidence="1 2">IPMA8</strain>
    </source>
</reference>
<protein>
    <submittedName>
        <fullName evidence="1">Uncharacterized protein</fullName>
    </submittedName>
</protein>
<gene>
    <name evidence="1" type="ORF">E5S67_00556</name>
</gene>
<comment type="caution">
    <text evidence="1">The sequence shown here is derived from an EMBL/GenBank/DDBJ whole genome shotgun (WGS) entry which is preliminary data.</text>
</comment>
<dbReference type="EMBL" id="SRRZ01000006">
    <property type="protein sequence ID" value="NQE32839.1"/>
    <property type="molecule type" value="Genomic_DNA"/>
</dbReference>
<keyword evidence="2" id="KW-1185">Reference proteome</keyword>
<accession>A0ABX2CR49</accession>